<comment type="caution">
    <text evidence="2">The sequence shown here is derived from an EMBL/GenBank/DDBJ whole genome shotgun (WGS) entry which is preliminary data.</text>
</comment>
<dbReference type="AlphaFoldDB" id="A0AAU9UR48"/>
<evidence type="ECO:0000313" key="3">
    <source>
        <dbReference type="Proteomes" id="UP001153954"/>
    </source>
</evidence>
<protein>
    <submittedName>
        <fullName evidence="2">Uncharacterized protein</fullName>
    </submittedName>
</protein>
<gene>
    <name evidence="2" type="ORF">EEDITHA_LOCUS15413</name>
</gene>
<organism evidence="2 3">
    <name type="scientific">Euphydryas editha</name>
    <name type="common">Edith's checkerspot</name>
    <dbReference type="NCBI Taxonomy" id="104508"/>
    <lineage>
        <taxon>Eukaryota</taxon>
        <taxon>Metazoa</taxon>
        <taxon>Ecdysozoa</taxon>
        <taxon>Arthropoda</taxon>
        <taxon>Hexapoda</taxon>
        <taxon>Insecta</taxon>
        <taxon>Pterygota</taxon>
        <taxon>Neoptera</taxon>
        <taxon>Endopterygota</taxon>
        <taxon>Lepidoptera</taxon>
        <taxon>Glossata</taxon>
        <taxon>Ditrysia</taxon>
        <taxon>Papilionoidea</taxon>
        <taxon>Nymphalidae</taxon>
        <taxon>Nymphalinae</taxon>
        <taxon>Euphydryas</taxon>
    </lineage>
</organism>
<accession>A0AAU9UR48</accession>
<feature type="compositionally biased region" description="Acidic residues" evidence="1">
    <location>
        <begin position="148"/>
        <end position="166"/>
    </location>
</feature>
<sequence>MSKCGKKGWIVETKNVYKKNNKRKLVPIRLDESDDTLVYVRNVGVPLNDLLVVGSDDDPKVLRDRHYDGIKRIRTLKINKYSRAIQPQKTTATALTVKHSSRRTAKKDAAHISGGYYRNIIPREKPKSSKHPKKRNNSSDYESFEDRVDPEDTEEPENIDDPEDPQYDVEVKIGEKDLPQDDGDLEVDGEEDLHDLSQDDGDLDVDDPEDPQDDGEIEIEGVEDPLLLYRYCCNGDVDGSSRANRNINSSLPGKRRNRDTSYRVLGESTNSLAAKLNLRNRRLKNINSNMATKRLQRNFVNSRRPGKLEAKVNSLVKKFVEDSPKQASNEENLILPVPNFEESIIKDGTKEFLVIDGLRIDTDHLSDILKQNTMRKRANHIMREMWPPDVMGRMFLRRQTAIDIQTLTTSADRRKLRNVCLHFQKRKEIKYCAGSKDDIDVYIKEWMSSIFRECRRKIRRKVTD</sequence>
<evidence type="ECO:0000256" key="1">
    <source>
        <dbReference type="SAM" id="MobiDB-lite"/>
    </source>
</evidence>
<feature type="region of interest" description="Disordered" evidence="1">
    <location>
        <begin position="193"/>
        <end position="215"/>
    </location>
</feature>
<dbReference type="Proteomes" id="UP001153954">
    <property type="component" value="Unassembled WGS sequence"/>
</dbReference>
<feature type="compositionally biased region" description="Polar residues" evidence="1">
    <location>
        <begin position="241"/>
        <end position="251"/>
    </location>
</feature>
<name>A0AAU9UR48_EUPED</name>
<evidence type="ECO:0000313" key="2">
    <source>
        <dbReference type="EMBL" id="CAH2100562.1"/>
    </source>
</evidence>
<reference evidence="2" key="1">
    <citation type="submission" date="2022-03" db="EMBL/GenBank/DDBJ databases">
        <authorList>
            <person name="Tunstrom K."/>
        </authorList>
    </citation>
    <scope>NUCLEOTIDE SEQUENCE</scope>
</reference>
<dbReference type="EMBL" id="CAKOGL010000023">
    <property type="protein sequence ID" value="CAH2100562.1"/>
    <property type="molecule type" value="Genomic_DNA"/>
</dbReference>
<proteinExistence type="predicted"/>
<keyword evidence="3" id="KW-1185">Reference proteome</keyword>
<feature type="region of interest" description="Disordered" evidence="1">
    <location>
        <begin position="239"/>
        <end position="260"/>
    </location>
</feature>
<feature type="region of interest" description="Disordered" evidence="1">
    <location>
        <begin position="92"/>
        <end position="166"/>
    </location>
</feature>